<dbReference type="InterPro" id="IPR039457">
    <property type="entry name" value="LYPD6-like"/>
</dbReference>
<evidence type="ECO:0000256" key="5">
    <source>
        <dbReference type="ARBA" id="ARBA00023136"/>
    </source>
</evidence>
<evidence type="ECO:0000313" key="9">
    <source>
        <dbReference type="EMBL" id="CAD7611288.1"/>
    </source>
</evidence>
<comment type="subcellular location">
    <subcellularLocation>
        <location evidence="1">Cell membrane</location>
        <topology evidence="1">Lipid-anchor</topology>
        <topology evidence="1">GPI-anchor</topology>
    </subcellularLocation>
</comment>
<evidence type="ECO:0000256" key="1">
    <source>
        <dbReference type="ARBA" id="ARBA00004609"/>
    </source>
</evidence>
<dbReference type="SUPFAM" id="SSF57302">
    <property type="entry name" value="Snake toxin-like"/>
    <property type="match status" value="1"/>
</dbReference>
<evidence type="ECO:0000256" key="3">
    <source>
        <dbReference type="ARBA" id="ARBA00022622"/>
    </source>
</evidence>
<proteinExistence type="predicted"/>
<protein>
    <submittedName>
        <fullName evidence="9">Uncharacterized protein</fullName>
    </submittedName>
</protein>
<dbReference type="GO" id="GO:0030548">
    <property type="term" value="F:acetylcholine receptor regulator activity"/>
    <property type="evidence" value="ECO:0007669"/>
    <property type="project" value="InterPro"/>
</dbReference>
<evidence type="ECO:0000256" key="2">
    <source>
        <dbReference type="ARBA" id="ARBA00022475"/>
    </source>
</evidence>
<dbReference type="GO" id="GO:0098552">
    <property type="term" value="C:side of membrane"/>
    <property type="evidence" value="ECO:0007669"/>
    <property type="project" value="UniProtKB-KW"/>
</dbReference>
<sequence length="182" mass="20325">MNINTTNNGGRYLNTEQDLKQILNTAEDGEIKVESRSGELGVVFPEWFSTLPPHKSRVTCYTCVNVSDNLVCNKFAIDRPCPLDKDFCHTLHVMDSRGQSVVVNKKCANSSECSPQRVGCVSIDTQKFRRLENKAVKHMCTTGCIGARRTTLHTSTSWSTAEEQTIINIKQHTSPSRNGNTF</sequence>
<keyword evidence="8" id="KW-0449">Lipoprotein</keyword>
<dbReference type="PANTHER" id="PTHR31171:SF3">
    <property type="entry name" value="LY6_PLAUR DOMAIN-CONTAINING PROTEIN 6B"/>
    <property type="match status" value="1"/>
</dbReference>
<keyword evidence="5" id="KW-0472">Membrane</keyword>
<name>A0A7R9PS58_TIMGE</name>
<keyword evidence="2" id="KW-1003">Cell membrane</keyword>
<evidence type="ECO:0000256" key="6">
    <source>
        <dbReference type="ARBA" id="ARBA00023157"/>
    </source>
</evidence>
<dbReference type="EMBL" id="OE847449">
    <property type="protein sequence ID" value="CAD7611288.1"/>
    <property type="molecule type" value="Genomic_DNA"/>
</dbReference>
<dbReference type="GO" id="GO:0005886">
    <property type="term" value="C:plasma membrane"/>
    <property type="evidence" value="ECO:0007669"/>
    <property type="project" value="UniProtKB-SubCell"/>
</dbReference>
<evidence type="ECO:0000256" key="4">
    <source>
        <dbReference type="ARBA" id="ARBA00022729"/>
    </source>
</evidence>
<dbReference type="InterPro" id="IPR045860">
    <property type="entry name" value="Snake_toxin-like_sf"/>
</dbReference>
<evidence type="ECO:0000256" key="8">
    <source>
        <dbReference type="ARBA" id="ARBA00023288"/>
    </source>
</evidence>
<keyword evidence="4" id="KW-0732">Signal</keyword>
<dbReference type="Pfam" id="PF16975">
    <property type="entry name" value="UPAR_LY6_2"/>
    <property type="match status" value="1"/>
</dbReference>
<keyword evidence="6" id="KW-1015">Disulfide bond</keyword>
<keyword evidence="3" id="KW-0336">GPI-anchor</keyword>
<dbReference type="AlphaFoldDB" id="A0A7R9PS58"/>
<dbReference type="PANTHER" id="PTHR31171">
    <property type="entry name" value="LY6/PLAUR DOMAIN-CONTAINING PROTEIN 6"/>
    <property type="match status" value="1"/>
</dbReference>
<organism evidence="9">
    <name type="scientific">Timema genevievae</name>
    <name type="common">Walking stick</name>
    <dbReference type="NCBI Taxonomy" id="629358"/>
    <lineage>
        <taxon>Eukaryota</taxon>
        <taxon>Metazoa</taxon>
        <taxon>Ecdysozoa</taxon>
        <taxon>Arthropoda</taxon>
        <taxon>Hexapoda</taxon>
        <taxon>Insecta</taxon>
        <taxon>Pterygota</taxon>
        <taxon>Neoptera</taxon>
        <taxon>Polyneoptera</taxon>
        <taxon>Phasmatodea</taxon>
        <taxon>Timematodea</taxon>
        <taxon>Timematoidea</taxon>
        <taxon>Timematidae</taxon>
        <taxon>Timema</taxon>
    </lineage>
</organism>
<reference evidence="9" key="1">
    <citation type="submission" date="2020-11" db="EMBL/GenBank/DDBJ databases">
        <authorList>
            <person name="Tran Van P."/>
        </authorList>
    </citation>
    <scope>NUCLEOTIDE SEQUENCE</scope>
</reference>
<gene>
    <name evidence="9" type="ORF">TGEB3V08_LOCUS10956</name>
</gene>
<evidence type="ECO:0000256" key="7">
    <source>
        <dbReference type="ARBA" id="ARBA00023180"/>
    </source>
</evidence>
<accession>A0A7R9PS58</accession>
<keyword evidence="7" id="KW-0325">Glycoprotein</keyword>